<evidence type="ECO:0000313" key="3">
    <source>
        <dbReference type="Proteomes" id="UP000043763"/>
    </source>
</evidence>
<dbReference type="EMBL" id="CVLB01000001">
    <property type="protein sequence ID" value="CRF33567.1"/>
    <property type="molecule type" value="Genomic_DNA"/>
</dbReference>
<gene>
    <name evidence="2" type="ORF">BRSU_1526</name>
</gene>
<protein>
    <recommendedName>
        <fullName evidence="4">Flagellar protein FlbB</fullName>
    </recommendedName>
</protein>
<organism evidence="2 3">
    <name type="scientific">Brachyspira suanatina</name>
    <dbReference type="NCBI Taxonomy" id="381802"/>
    <lineage>
        <taxon>Bacteria</taxon>
        <taxon>Pseudomonadati</taxon>
        <taxon>Spirochaetota</taxon>
        <taxon>Spirochaetia</taxon>
        <taxon>Brachyspirales</taxon>
        <taxon>Brachyspiraceae</taxon>
        <taxon>Brachyspira</taxon>
    </lineage>
</organism>
<dbReference type="OrthoDB" id="306632at2"/>
<feature type="transmembrane region" description="Helical" evidence="1">
    <location>
        <begin position="7"/>
        <end position="32"/>
    </location>
</feature>
<keyword evidence="1" id="KW-1133">Transmembrane helix</keyword>
<evidence type="ECO:0000313" key="2">
    <source>
        <dbReference type="EMBL" id="CRF33567.1"/>
    </source>
</evidence>
<keyword evidence="3" id="KW-1185">Reference proteome</keyword>
<name>A0A0G4K882_9SPIR</name>
<dbReference type="NCBIfam" id="NF047368">
    <property type="entry name" value="collar_FlbB"/>
    <property type="match status" value="1"/>
</dbReference>
<dbReference type="Proteomes" id="UP000043763">
    <property type="component" value="Unassembled WGS sequence"/>
</dbReference>
<sequence>MKLKIGILTIVNLIAFIALLYMFDIFGVVNYYTLMRNKIAPNVPGFLTKFTQKPRVEDMTLLAREDLNKMRESFNLREKDLQAQESLIASRAIELNTQSELIEQDRQNLLNAWSNYQATMDESSQYQLVLTDLANKINSMPPQNSVALLNQLAANGSDDLIIDVLLEMDSIAAAEGRNSTTSYLLSLMDPNVAARILEKYEARSNPGNNTVPSSPNDFPNYLPDEMNNDAMLNEGIMDMGA</sequence>
<dbReference type="AlphaFoldDB" id="A0A0G4K882"/>
<dbReference type="RefSeq" id="WP_048594751.1">
    <property type="nucleotide sequence ID" value="NZ_CVLB01000001.1"/>
</dbReference>
<proteinExistence type="predicted"/>
<keyword evidence="1" id="KW-0472">Membrane</keyword>
<reference evidence="3" key="1">
    <citation type="submission" date="2015-04" db="EMBL/GenBank/DDBJ databases">
        <authorList>
            <person name="Mushtaq Mamoona"/>
        </authorList>
    </citation>
    <scope>NUCLEOTIDE SEQUENCE [LARGE SCALE GENOMIC DNA]</scope>
    <source>
        <strain evidence="3">AN4859/03</strain>
    </source>
</reference>
<accession>A0A0G4K882</accession>
<evidence type="ECO:0008006" key="4">
    <source>
        <dbReference type="Google" id="ProtNLM"/>
    </source>
</evidence>
<evidence type="ECO:0000256" key="1">
    <source>
        <dbReference type="SAM" id="Phobius"/>
    </source>
</evidence>
<keyword evidence="1" id="KW-0812">Transmembrane</keyword>
<dbReference type="InterPro" id="IPR058225">
    <property type="entry name" value="FlbB-like"/>
</dbReference>